<dbReference type="EMBL" id="AASDFP010000081">
    <property type="protein sequence ID" value="EFB2195089.1"/>
    <property type="molecule type" value="Genomic_DNA"/>
</dbReference>
<gene>
    <name evidence="1" type="ORF">FIJ20_23385</name>
</gene>
<comment type="caution">
    <text evidence="1">The sequence shown here is derived from an EMBL/GenBank/DDBJ whole genome shotgun (WGS) entry which is preliminary data.</text>
</comment>
<organism evidence="1 2">
    <name type="scientific">Escherichia coli</name>
    <dbReference type="NCBI Taxonomy" id="562"/>
    <lineage>
        <taxon>Bacteria</taxon>
        <taxon>Pseudomonadati</taxon>
        <taxon>Pseudomonadota</taxon>
        <taxon>Gammaproteobacteria</taxon>
        <taxon>Enterobacterales</taxon>
        <taxon>Enterobacteriaceae</taxon>
        <taxon>Escherichia</taxon>
    </lineage>
</organism>
<protein>
    <submittedName>
        <fullName evidence="1">Uncharacterized protein</fullName>
    </submittedName>
</protein>
<proteinExistence type="predicted"/>
<dbReference type="Proteomes" id="UP000519859">
    <property type="component" value="Unassembled WGS sequence"/>
</dbReference>
<name>A0A8S7CUD7_ECOLX</name>
<accession>A0A8S7CUD7</accession>
<evidence type="ECO:0000313" key="1">
    <source>
        <dbReference type="EMBL" id="EFB2195089.1"/>
    </source>
</evidence>
<reference evidence="1 2" key="1">
    <citation type="submission" date="2019-06" db="EMBL/GenBank/DDBJ databases">
        <authorList>
            <consortium name="NARMS: The National Antimicrobial Resistance Monitoring System"/>
        </authorList>
    </citation>
    <scope>NUCLEOTIDE SEQUENCE [LARGE SCALE GENOMIC DNA]</scope>
    <source>
        <strain evidence="1 2">FSIS11921886</strain>
    </source>
</reference>
<dbReference type="AlphaFoldDB" id="A0A8S7CUD7"/>
<evidence type="ECO:0000313" key="2">
    <source>
        <dbReference type="Proteomes" id="UP000519859"/>
    </source>
</evidence>
<sequence length="309" mass="34650">MNRNDYVFALSEREQISNLLKNMPTSHSISRKSLEDRLEKVERLISQADVREHEPTHAVLTFRGPTVVGTHGISAVFGTKAISCFNDAIAYLATSFNGPLPASGKIPNIENNHLMITASARGSFGFVLEEFRPDAPLEFDEETPVAKAINKARKIFQASLDNDDEELSDAIENLDSRALDKIRAFIHYLHENKTVFTLKSQGFSIVFREPKQLEAVYQHLSNDNIQQEKIIENVIFLGTLPNKRQCEFIVLGNTDIRTASIDKAVDDPDIINKHLGSVATATFLKKTVGKGKPRYTLVSRPQWDIKSID</sequence>
<dbReference type="RefSeq" id="WP_001081279.1">
    <property type="nucleotide sequence ID" value="NZ_AP022287.1"/>
</dbReference>